<organism evidence="1 2">
    <name type="scientific">Thermomonas aquatica</name>
    <dbReference type="NCBI Taxonomy" id="2202149"/>
    <lineage>
        <taxon>Bacteria</taxon>
        <taxon>Pseudomonadati</taxon>
        <taxon>Pseudomonadota</taxon>
        <taxon>Gammaproteobacteria</taxon>
        <taxon>Lysobacterales</taxon>
        <taxon>Lysobacteraceae</taxon>
        <taxon>Thermomonas</taxon>
    </lineage>
</organism>
<protein>
    <submittedName>
        <fullName evidence="1">PqqD family protein</fullName>
    </submittedName>
</protein>
<gene>
    <name evidence="1" type="ORF">FHQ07_00355</name>
</gene>
<dbReference type="Proteomes" id="UP000308149">
    <property type="component" value="Chromosome"/>
</dbReference>
<name>A0A5B7ZMN2_9GAMM</name>
<dbReference type="AlphaFoldDB" id="A0A5B7ZMN2"/>
<dbReference type="InterPro" id="IPR008792">
    <property type="entry name" value="PQQD"/>
</dbReference>
<proteinExistence type="predicted"/>
<evidence type="ECO:0000313" key="2">
    <source>
        <dbReference type="Proteomes" id="UP000308149"/>
    </source>
</evidence>
<dbReference type="Gene3D" id="1.10.10.1150">
    <property type="entry name" value="Coenzyme PQQ synthesis protein D (PqqD)"/>
    <property type="match status" value="1"/>
</dbReference>
<reference evidence="1 2" key="1">
    <citation type="submission" date="2019-06" db="EMBL/GenBank/DDBJ databases">
        <title>Thermomonas aquatica sp. nov., isolated from an industrial wastewater treatment plant.</title>
        <authorList>
            <person name="Jeon J.H."/>
            <person name="Park D.-S."/>
        </authorList>
    </citation>
    <scope>NUCLEOTIDE SEQUENCE [LARGE SCALE GENOMIC DNA]</scope>
    <source>
        <strain evidence="1 2">SY21</strain>
    </source>
</reference>
<dbReference type="KEGG" id="thes:FHQ07_00355"/>
<dbReference type="RefSeq" id="WP_139714768.1">
    <property type="nucleotide sequence ID" value="NZ_CP040871.1"/>
</dbReference>
<dbReference type="InterPro" id="IPR041881">
    <property type="entry name" value="PqqD_sf"/>
</dbReference>
<dbReference type="EMBL" id="CP040871">
    <property type="protein sequence ID" value="QDA55879.1"/>
    <property type="molecule type" value="Genomic_DNA"/>
</dbReference>
<accession>A0A5B7ZMN2</accession>
<evidence type="ECO:0000313" key="1">
    <source>
        <dbReference type="EMBL" id="QDA55879.1"/>
    </source>
</evidence>
<sequence length="102" mass="11104">MSNPTYLLREENVAARRIGDELMIMSAKESALFSLNETAAILWNAADGITPLSDIVARDICTRYEMDADTAMRDACELVEGLAAHGIVRLSDRPFGDQGSSP</sequence>
<dbReference type="Pfam" id="PF05402">
    <property type="entry name" value="PqqD"/>
    <property type="match status" value="1"/>
</dbReference>
<keyword evidence="2" id="KW-1185">Reference proteome</keyword>
<dbReference type="OrthoDB" id="8686088at2"/>